<dbReference type="EMBL" id="JAENIL010000046">
    <property type="protein sequence ID" value="MBK1879378.1"/>
    <property type="molecule type" value="Genomic_DNA"/>
</dbReference>
<dbReference type="AlphaFoldDB" id="A0A934S5L5"/>
<keyword evidence="4" id="KW-0418">Kinase</keyword>
<comment type="caution">
    <text evidence="10">The sequence shown here is derived from an EMBL/GenBank/DDBJ whole genome shotgun (WGS) entry which is preliminary data.</text>
</comment>
<dbReference type="PANTHER" id="PTHR10196">
    <property type="entry name" value="SUGAR KINASE"/>
    <property type="match status" value="1"/>
</dbReference>
<dbReference type="Proteomes" id="UP000617628">
    <property type="component" value="Unassembled WGS sequence"/>
</dbReference>
<feature type="domain" description="Carbohydrate kinase FGGY N-terminal" evidence="8">
    <location>
        <begin position="7"/>
        <end position="251"/>
    </location>
</feature>
<dbReference type="Pfam" id="PF02782">
    <property type="entry name" value="FGGY_C"/>
    <property type="match status" value="1"/>
</dbReference>
<dbReference type="InterPro" id="IPR013449">
    <property type="entry name" value="Rhamnulokinase"/>
</dbReference>
<accession>A0A934S5L5</accession>
<dbReference type="InterPro" id="IPR018485">
    <property type="entry name" value="FGGY_C"/>
</dbReference>
<evidence type="ECO:0000256" key="5">
    <source>
        <dbReference type="ARBA" id="ARBA00022840"/>
    </source>
</evidence>
<dbReference type="GO" id="GO:0005524">
    <property type="term" value="F:ATP binding"/>
    <property type="evidence" value="ECO:0007669"/>
    <property type="project" value="UniProtKB-KW"/>
</dbReference>
<evidence type="ECO:0000259" key="9">
    <source>
        <dbReference type="Pfam" id="PF02782"/>
    </source>
</evidence>
<evidence type="ECO:0000256" key="1">
    <source>
        <dbReference type="ARBA" id="ARBA00009156"/>
    </source>
</evidence>
<keyword evidence="6" id="KW-1015">Disulfide bond</keyword>
<feature type="domain" description="Carbohydrate kinase FGGY C-terminal" evidence="9">
    <location>
        <begin position="262"/>
        <end position="450"/>
    </location>
</feature>
<keyword evidence="3" id="KW-0547">Nucleotide-binding</keyword>
<proteinExistence type="inferred from homology"/>
<evidence type="ECO:0000256" key="2">
    <source>
        <dbReference type="ARBA" id="ARBA00022679"/>
    </source>
</evidence>
<name>A0A934S5L5_9BACT</name>
<dbReference type="GO" id="GO:0019301">
    <property type="term" value="P:rhamnose catabolic process"/>
    <property type="evidence" value="ECO:0007669"/>
    <property type="project" value="InterPro"/>
</dbReference>
<keyword evidence="7" id="KW-0684">Rhamnose metabolism</keyword>
<evidence type="ECO:0000256" key="3">
    <source>
        <dbReference type="ARBA" id="ARBA00022741"/>
    </source>
</evidence>
<dbReference type="GO" id="GO:0006071">
    <property type="term" value="P:glycerol metabolic process"/>
    <property type="evidence" value="ECO:0007669"/>
    <property type="project" value="TreeGrafter"/>
</dbReference>
<dbReference type="Gene3D" id="3.30.420.40">
    <property type="match status" value="2"/>
</dbReference>
<protein>
    <submittedName>
        <fullName evidence="10">Rhamnulokinase</fullName>
    </submittedName>
</protein>
<keyword evidence="5" id="KW-0067">ATP-binding</keyword>
<dbReference type="GO" id="GO:0004370">
    <property type="term" value="F:glycerol kinase activity"/>
    <property type="evidence" value="ECO:0007669"/>
    <property type="project" value="TreeGrafter"/>
</dbReference>
<evidence type="ECO:0000313" key="10">
    <source>
        <dbReference type="EMBL" id="MBK1879378.1"/>
    </source>
</evidence>
<evidence type="ECO:0000256" key="7">
    <source>
        <dbReference type="ARBA" id="ARBA00023308"/>
    </source>
</evidence>
<dbReference type="Pfam" id="PF00370">
    <property type="entry name" value="FGGY_N"/>
    <property type="match status" value="1"/>
</dbReference>
<dbReference type="PANTHER" id="PTHR10196:SF93">
    <property type="entry name" value="L-RHAMNULOKINASE"/>
    <property type="match status" value="1"/>
</dbReference>
<evidence type="ECO:0000256" key="6">
    <source>
        <dbReference type="ARBA" id="ARBA00023157"/>
    </source>
</evidence>
<sequence length="502" mass="54371">MDTGSVALAVDLGASSGRVVAGEFKGESLEIVELHRFPTRNVSIGESCYWDVLFIYSEILEGVSLALKRYGERVKSIGVDTWGVDYGWLDQDGNLLGNPHQYRDSRTEGMRELAAELMEEEEIFAETGIQPMFFNTLYQVLSERKGGEALMKAASRLLFMPDLMNYWLSGVMANERTIASTSQMLKPDTGEWALEVLDRMGIPGHLFGDIVEPGTVLGPLRKSVGQEIGAPVGSDISVVAVGSHDTASAVAGRPAKAGQRAFLSSGTWSLLGIEADAPILSAEALAEGFSNEMGVGGKVRFLTNICGLWLIQECRAQWASEGEELSYAEMARIAEDAPEFTAVVDPNDPLFAQAGDMPQKICQYCMDTGQVVPETKGQILRVATESLAAKYRLVWDKLRSFSDEPLASLNVVGGGCQNEFLNQCTANALGVAVTAGPVEATAIGNVVTQLQAVGAIDSLEEGRDLVRRSVETKTFTPEKMSQWSGYVERLRSLVESQKSQTV</sequence>
<dbReference type="SUPFAM" id="SSF53067">
    <property type="entry name" value="Actin-like ATPase domain"/>
    <property type="match status" value="2"/>
</dbReference>
<evidence type="ECO:0000259" key="8">
    <source>
        <dbReference type="Pfam" id="PF00370"/>
    </source>
</evidence>
<evidence type="ECO:0000256" key="4">
    <source>
        <dbReference type="ARBA" id="ARBA00022777"/>
    </source>
</evidence>
<dbReference type="GO" id="GO:0005829">
    <property type="term" value="C:cytosol"/>
    <property type="evidence" value="ECO:0007669"/>
    <property type="project" value="TreeGrafter"/>
</dbReference>
<evidence type="ECO:0000313" key="11">
    <source>
        <dbReference type="Proteomes" id="UP000617628"/>
    </source>
</evidence>
<dbReference type="RefSeq" id="WP_200357591.1">
    <property type="nucleotide sequence ID" value="NZ_JAENIL010000046.1"/>
</dbReference>
<keyword evidence="11" id="KW-1185">Reference proteome</keyword>
<dbReference type="GO" id="GO:0008993">
    <property type="term" value="F:rhamnulokinase activity"/>
    <property type="evidence" value="ECO:0007669"/>
    <property type="project" value="InterPro"/>
</dbReference>
<dbReference type="CDD" id="cd07771">
    <property type="entry name" value="ASKHA_NBD_FGGY_RhaB-like"/>
    <property type="match status" value="1"/>
</dbReference>
<reference evidence="10" key="1">
    <citation type="submission" date="2021-01" db="EMBL/GenBank/DDBJ databases">
        <title>Modified the classification status of verrucomicrobia.</title>
        <authorList>
            <person name="Feng X."/>
        </authorList>
    </citation>
    <scope>NUCLEOTIDE SEQUENCE</scope>
    <source>
        <strain evidence="10">KCTC 13126</strain>
    </source>
</reference>
<organism evidence="10 11">
    <name type="scientific">Pelagicoccus mobilis</name>
    <dbReference type="NCBI Taxonomy" id="415221"/>
    <lineage>
        <taxon>Bacteria</taxon>
        <taxon>Pseudomonadati</taxon>
        <taxon>Verrucomicrobiota</taxon>
        <taxon>Opitutia</taxon>
        <taxon>Puniceicoccales</taxon>
        <taxon>Pelagicoccaceae</taxon>
        <taxon>Pelagicoccus</taxon>
    </lineage>
</organism>
<gene>
    <name evidence="10" type="ORF">JIN87_20995</name>
</gene>
<keyword evidence="2" id="KW-0808">Transferase</keyword>
<dbReference type="InterPro" id="IPR043129">
    <property type="entry name" value="ATPase_NBD"/>
</dbReference>
<dbReference type="InterPro" id="IPR018484">
    <property type="entry name" value="FGGY_N"/>
</dbReference>
<comment type="similarity">
    <text evidence="1">Belongs to the FGGY kinase family.</text>
</comment>